<name>A0A3F3H841_9LACO</name>
<sequence length="61" mass="6541">MKKEFKFGLATGVVGSAIAAVSAGFGYHKLVKKPQQKADEDYEAVSKAAVRKSVAAHQSRF</sequence>
<dbReference type="EMBL" id="DF968064">
    <property type="protein sequence ID" value="GAP02819.1"/>
    <property type="molecule type" value="Genomic_DNA"/>
</dbReference>
<dbReference type="STRING" id="220714.SAMN05660469_0758"/>
<gene>
    <name evidence="1" type="ORF">FPFC_022700</name>
</gene>
<evidence type="ECO:0008006" key="3">
    <source>
        <dbReference type="Google" id="ProtNLM"/>
    </source>
</evidence>
<proteinExistence type="predicted"/>
<accession>A0A3F3H841</accession>
<reference evidence="1 2" key="1">
    <citation type="journal article" date="2015" name="BMC Genomics">
        <title>Comparative genomics of Fructobacillus spp. and Leuconostoc spp. reveals niche-specific evolution of Fructobacillus spp.</title>
        <authorList>
            <person name="Endo A."/>
            <person name="Tanizawa Y."/>
            <person name="Tanaka N."/>
            <person name="Maeno S."/>
            <person name="Kumar H."/>
            <person name="Shiwa Y."/>
            <person name="Okada S."/>
            <person name="Yoshikawa H."/>
            <person name="Dicks L."/>
            <person name="Nakagawa J."/>
            <person name="Arita M."/>
        </authorList>
    </citation>
    <scope>NUCLEOTIDE SEQUENCE [LARGE SCALE GENOMIC DNA]</scope>
    <source>
        <strain evidence="1 2">DSM 15468</strain>
    </source>
</reference>
<dbReference type="RefSeq" id="WP_059377777.1">
    <property type="nucleotide sequence ID" value="NZ_DF968064.1"/>
</dbReference>
<dbReference type="Proteomes" id="UP000061227">
    <property type="component" value="Unassembled WGS sequence"/>
</dbReference>
<keyword evidence="2" id="KW-1185">Reference proteome</keyword>
<protein>
    <recommendedName>
        <fullName evidence="3">DUF3042 domain-containing protein</fullName>
    </recommendedName>
</protein>
<evidence type="ECO:0000313" key="2">
    <source>
        <dbReference type="Proteomes" id="UP000061227"/>
    </source>
</evidence>
<evidence type="ECO:0000313" key="1">
    <source>
        <dbReference type="EMBL" id="GAP02819.1"/>
    </source>
</evidence>
<organism evidence="1 2">
    <name type="scientific">Fructobacillus pseudoficulneus</name>
    <dbReference type="NCBI Taxonomy" id="220714"/>
    <lineage>
        <taxon>Bacteria</taxon>
        <taxon>Bacillati</taxon>
        <taxon>Bacillota</taxon>
        <taxon>Bacilli</taxon>
        <taxon>Lactobacillales</taxon>
        <taxon>Lactobacillaceae</taxon>
        <taxon>Fructobacillus</taxon>
    </lineage>
</organism>
<dbReference type="AlphaFoldDB" id="A0A3F3H841"/>